<keyword evidence="2 3" id="KW-0040">ANK repeat</keyword>
<evidence type="ECO:0000313" key="5">
    <source>
        <dbReference type="EMBL" id="CAI7991108.1"/>
    </source>
</evidence>
<dbReference type="GO" id="GO:0085020">
    <property type="term" value="P:protein K6-linked ubiquitination"/>
    <property type="evidence" value="ECO:0007669"/>
    <property type="project" value="TreeGrafter"/>
</dbReference>
<evidence type="ECO:0000313" key="6">
    <source>
        <dbReference type="Proteomes" id="UP001174909"/>
    </source>
</evidence>
<feature type="repeat" description="ANK" evidence="3">
    <location>
        <begin position="912"/>
        <end position="944"/>
    </location>
</feature>
<feature type="repeat" description="ANK" evidence="3">
    <location>
        <begin position="1007"/>
        <end position="1039"/>
    </location>
</feature>
<dbReference type="PROSITE" id="PS50297">
    <property type="entry name" value="ANK_REP_REGION"/>
    <property type="match status" value="1"/>
</dbReference>
<dbReference type="Gene3D" id="1.25.40.20">
    <property type="entry name" value="Ankyrin repeat-containing domain"/>
    <property type="match status" value="2"/>
</dbReference>
<dbReference type="GO" id="GO:0004842">
    <property type="term" value="F:ubiquitin-protein transferase activity"/>
    <property type="evidence" value="ECO:0007669"/>
    <property type="project" value="TreeGrafter"/>
</dbReference>
<dbReference type="SUPFAM" id="SSF48403">
    <property type="entry name" value="Ankyrin repeat"/>
    <property type="match status" value="1"/>
</dbReference>
<dbReference type="Proteomes" id="UP001174909">
    <property type="component" value="Unassembled WGS sequence"/>
</dbReference>
<dbReference type="AlphaFoldDB" id="A0AA35VYT4"/>
<keyword evidence="4" id="KW-0812">Transmembrane</keyword>
<evidence type="ECO:0000256" key="1">
    <source>
        <dbReference type="ARBA" id="ARBA00022737"/>
    </source>
</evidence>
<comment type="caution">
    <text evidence="5">The sequence shown here is derived from an EMBL/GenBank/DDBJ whole genome shotgun (WGS) entry which is preliminary data.</text>
</comment>
<keyword evidence="4" id="KW-1133">Transmembrane helix</keyword>
<keyword evidence="4" id="KW-0472">Membrane</keyword>
<gene>
    <name evidence="5" type="ORF">GBAR_LOCUS627</name>
</gene>
<accession>A0AA35VYT4</accession>
<dbReference type="PANTHER" id="PTHR24171:SF8">
    <property type="entry name" value="BRCA1-ASSOCIATED RING DOMAIN PROTEIN 1"/>
    <property type="match status" value="1"/>
</dbReference>
<dbReference type="PROSITE" id="PS50088">
    <property type="entry name" value="ANK_REPEAT"/>
    <property type="match status" value="3"/>
</dbReference>
<reference evidence="5" key="1">
    <citation type="submission" date="2023-03" db="EMBL/GenBank/DDBJ databases">
        <authorList>
            <person name="Steffen K."/>
            <person name="Cardenas P."/>
        </authorList>
    </citation>
    <scope>NUCLEOTIDE SEQUENCE</scope>
</reference>
<dbReference type="Pfam" id="PF12796">
    <property type="entry name" value="Ank_2"/>
    <property type="match status" value="2"/>
</dbReference>
<sequence>MSVLEPRCWSVPSPECVGVDQWGNSEADCHTETDACPASKLNYSKVVVDDNGSYSITGLPNFAEDSSYIGYCPDKPNDNWDAGGCLPRPVSDSAVVEYHVDDEVRMSYTPVDTLHYNITVGWTYPSLYSIPDGAVFRLLVKTPGASSAGHYYCVCINGTLRLTEHSLTVEYHPGNNRLNSIQASIVTFPHRERESPPVTGGSSAGTSLSNFPVNCSDYKNGLPYSRSRCAIPYYGRPRNLKVNVVGTVTRLSWDRPCYRDPNACHLLEMDPSAASQSDPDTYYLASTVDNITHYFIIHNTTTVVLHTTNREGVKLYTQTPCSGACQDNHFANGCSEPVTLSDSDSDTCSAQGLQPNQSPPPLSLSLDQGTSLRQWWWLVLVLLVAGGLITLVVVFGYCHYRRVTPQHEVIHPSPWPSPSTLVPSVLVVFSPRTNHDETHVILHFLVNKLADFNVEAFAYEMCQLRQPPTEWVVEQRRRADAVLCVCNREFWEDWNHETTTSYFDHTPKVVRTLKQLFEGDLQEGSSGVLPYGVIKMKPTDSEFVPPLLKSRPDFMYHQTKDIAHFAHNKPLYQVLCALVNALVPMTFPSEVLVNDRWTINLVLEAFSEIVGVRSLVNSEDLYEGTKRSTTALVAFVLTSGFQYSQAAAVVERMEVLCQQERQAQDGESHILDTNLEKIREEICWIQETYNHSRCKEWTEQAKNIRARVQEKIDGMIHSRFCQVTVPRPMTINKLTASLVINLSLTGWCGFYLADSKENLWPNRRLVVQDKKTGEYFEDFSGYDNHKGTVRGMLGLHPYEIVEVNPSQHPDHLIYVESASRNRILKANTRFLYQVFPGTSAQCRRQLLRAARIGELDTVKKLLLFFKRDKEFVNGRDTETGNTALHIASRQGHLEVMMTLLESEADVDPVNNAGSTPFFLATEGLHKTASLLLLEWGADIHVKNRLSKTALDLTRNSDLKVFLSRKYLEYQELQEAVRKSDCGTLEGHIDKHLDNTDPMASLNSRCVRGGSLLHAAASTGSLNAVKKLLGQEVRPDIRDEGGATPLHITRDPAILEEMLAYDGDVNSVDSRGNSPLHCLCSESRHISSLPDCVSLLVSLFWHQFCVT</sequence>
<evidence type="ECO:0000256" key="3">
    <source>
        <dbReference type="PROSITE-ProRule" id="PRU00023"/>
    </source>
</evidence>
<protein>
    <submittedName>
        <fullName evidence="5">Ankyrin-3</fullName>
    </submittedName>
</protein>
<organism evidence="5 6">
    <name type="scientific">Geodia barretti</name>
    <name type="common">Barrett's horny sponge</name>
    <dbReference type="NCBI Taxonomy" id="519541"/>
    <lineage>
        <taxon>Eukaryota</taxon>
        <taxon>Metazoa</taxon>
        <taxon>Porifera</taxon>
        <taxon>Demospongiae</taxon>
        <taxon>Heteroscleromorpha</taxon>
        <taxon>Tetractinellida</taxon>
        <taxon>Astrophorina</taxon>
        <taxon>Geodiidae</taxon>
        <taxon>Geodia</taxon>
    </lineage>
</organism>
<dbReference type="SMART" id="SM00248">
    <property type="entry name" value="ANK"/>
    <property type="match status" value="5"/>
</dbReference>
<keyword evidence="6" id="KW-1185">Reference proteome</keyword>
<dbReference type="InterPro" id="IPR036770">
    <property type="entry name" value="Ankyrin_rpt-contain_sf"/>
</dbReference>
<evidence type="ECO:0000256" key="4">
    <source>
        <dbReference type="SAM" id="Phobius"/>
    </source>
</evidence>
<feature type="repeat" description="ANK" evidence="3">
    <location>
        <begin position="879"/>
        <end position="911"/>
    </location>
</feature>
<dbReference type="InterPro" id="IPR002110">
    <property type="entry name" value="Ankyrin_rpt"/>
</dbReference>
<dbReference type="EMBL" id="CASHTH010000104">
    <property type="protein sequence ID" value="CAI7991108.1"/>
    <property type="molecule type" value="Genomic_DNA"/>
</dbReference>
<proteinExistence type="predicted"/>
<dbReference type="PANTHER" id="PTHR24171">
    <property type="entry name" value="ANKYRIN REPEAT DOMAIN-CONTAINING PROTEIN 39-RELATED"/>
    <property type="match status" value="1"/>
</dbReference>
<evidence type="ECO:0000256" key="2">
    <source>
        <dbReference type="ARBA" id="ARBA00023043"/>
    </source>
</evidence>
<dbReference type="PRINTS" id="PR01415">
    <property type="entry name" value="ANKYRIN"/>
</dbReference>
<name>A0AA35VYT4_GEOBA</name>
<feature type="transmembrane region" description="Helical" evidence="4">
    <location>
        <begin position="375"/>
        <end position="398"/>
    </location>
</feature>
<keyword evidence="1" id="KW-0677">Repeat</keyword>